<feature type="chain" id="PRO_5013283944" evidence="1">
    <location>
        <begin position="23"/>
        <end position="308"/>
    </location>
</feature>
<reference evidence="2 3" key="1">
    <citation type="submission" date="2017-04" db="EMBL/GenBank/DDBJ databases">
        <title>Kefir bacterial isolates.</title>
        <authorList>
            <person name="Kim Y."/>
            <person name="Blasche S."/>
            <person name="Patil K.R."/>
        </authorList>
    </citation>
    <scope>NUCLEOTIDE SEQUENCE [LARGE SCALE GENOMIC DNA]</scope>
    <source>
        <strain evidence="2 3">KR-2</strain>
    </source>
</reference>
<name>A0A270B744_9PROT</name>
<dbReference type="AlphaFoldDB" id="A0A270B744"/>
<keyword evidence="3" id="KW-1185">Reference proteome</keyword>
<dbReference type="InterPro" id="IPR031618">
    <property type="entry name" value="T4SS_TraI"/>
</dbReference>
<sequence>MRKTALLLGSVFLSNPVGMLYAQSSGPVSLPVPAEPQTNTAAANPMDTPLSGGTEQPVITDIVHPSSLEALMAVRPGYSPRPENSNGRDEAIRQAAWAYGAQGGLAARNFAINDMLRRYEAVLDREFDFRTLVLPAGNGQTLIRPPVVTEAQMAFALDESGQTARETRQIYRITRKAQLVSLPPQWRTWLVRTVASPDTPIDAQRPRTRHEVDVWREAVARGWAAGERQAVEVFLDDLGRLQRDIIGMARYRVLLKAGKVESPEVAFLHRDTQGGHDQLRIDDTEIRIRSQPGLDANRAHWHAGEVTP</sequence>
<protein>
    <submittedName>
        <fullName evidence="2">Type IV secretion system protein DotC</fullName>
    </submittedName>
</protein>
<dbReference type="Proteomes" id="UP000216033">
    <property type="component" value="Unassembled WGS sequence"/>
</dbReference>
<evidence type="ECO:0000313" key="3">
    <source>
        <dbReference type="Proteomes" id="UP000216033"/>
    </source>
</evidence>
<feature type="signal peptide" evidence="1">
    <location>
        <begin position="1"/>
        <end position="22"/>
    </location>
</feature>
<evidence type="ECO:0000256" key="1">
    <source>
        <dbReference type="SAM" id="SignalP"/>
    </source>
</evidence>
<dbReference type="EMBL" id="NDFP01000018">
    <property type="protein sequence ID" value="PAL20837.1"/>
    <property type="molecule type" value="Genomic_DNA"/>
</dbReference>
<dbReference type="OrthoDB" id="7992122at2"/>
<comment type="caution">
    <text evidence="2">The sequence shown here is derived from an EMBL/GenBank/DDBJ whole genome shotgun (WGS) entry which is preliminary data.</text>
</comment>
<gene>
    <name evidence="2" type="ORF">B9K05_12530</name>
</gene>
<organism evidence="2 3">
    <name type="scientific">Acetobacter syzygii</name>
    <dbReference type="NCBI Taxonomy" id="146476"/>
    <lineage>
        <taxon>Bacteria</taxon>
        <taxon>Pseudomonadati</taxon>
        <taxon>Pseudomonadota</taxon>
        <taxon>Alphaproteobacteria</taxon>
        <taxon>Acetobacterales</taxon>
        <taxon>Acetobacteraceae</taxon>
        <taxon>Acetobacter</taxon>
    </lineage>
</organism>
<dbReference type="RefSeq" id="WP_095351932.1">
    <property type="nucleotide sequence ID" value="NZ_JABUNT010000017.1"/>
</dbReference>
<keyword evidence="1" id="KW-0732">Signal</keyword>
<proteinExistence type="predicted"/>
<dbReference type="Pfam" id="PF16932">
    <property type="entry name" value="T4SS_TraI"/>
    <property type="match status" value="1"/>
</dbReference>
<evidence type="ECO:0000313" key="2">
    <source>
        <dbReference type="EMBL" id="PAL20837.1"/>
    </source>
</evidence>
<accession>A0A270B744</accession>